<accession>A0A1A8X6R2</accession>
<name>A0A1A8X6R2_PLAOA</name>
<evidence type="ECO:0000313" key="2">
    <source>
        <dbReference type="Proteomes" id="UP000078546"/>
    </source>
</evidence>
<reference evidence="2" key="1">
    <citation type="submission" date="2016-05" db="EMBL/GenBank/DDBJ databases">
        <authorList>
            <person name="Naeem Raeece"/>
        </authorList>
    </citation>
    <scope>NUCLEOTIDE SEQUENCE [LARGE SCALE GENOMIC DNA]</scope>
</reference>
<dbReference type="Proteomes" id="UP000078546">
    <property type="component" value="Unassembled WGS sequence"/>
</dbReference>
<gene>
    <name evidence="1" type="ORF">POVCU1_052960</name>
</gene>
<sequence>VTPIGTWLNSKLQSTNNMIPNHYEESENIMENNYYPLQMNSENDQFNMLYNNVVDF</sequence>
<dbReference type="AlphaFoldDB" id="A0A1A8X6R2"/>
<organism evidence="1 2">
    <name type="scientific">Plasmodium ovale curtisi</name>
    <dbReference type="NCBI Taxonomy" id="864141"/>
    <lineage>
        <taxon>Eukaryota</taxon>
        <taxon>Sar</taxon>
        <taxon>Alveolata</taxon>
        <taxon>Apicomplexa</taxon>
        <taxon>Aconoidasida</taxon>
        <taxon>Haemosporida</taxon>
        <taxon>Plasmodiidae</taxon>
        <taxon>Plasmodium</taxon>
        <taxon>Plasmodium (Plasmodium)</taxon>
    </lineage>
</organism>
<dbReference type="EMBL" id="FLQV01001323">
    <property type="protein sequence ID" value="SBS99470.1"/>
    <property type="molecule type" value="Genomic_DNA"/>
</dbReference>
<protein>
    <submittedName>
        <fullName evidence="1">PIR Superfamily Protein</fullName>
    </submittedName>
</protein>
<evidence type="ECO:0000313" key="1">
    <source>
        <dbReference type="EMBL" id="SBS99470.1"/>
    </source>
</evidence>
<proteinExistence type="predicted"/>
<feature type="non-terminal residue" evidence="1">
    <location>
        <position position="1"/>
    </location>
</feature>